<organism evidence="2">
    <name type="scientific">hydrothermal vent metagenome</name>
    <dbReference type="NCBI Taxonomy" id="652676"/>
    <lineage>
        <taxon>unclassified sequences</taxon>
        <taxon>metagenomes</taxon>
        <taxon>ecological metagenomes</taxon>
    </lineage>
</organism>
<dbReference type="SUPFAM" id="SSF47598">
    <property type="entry name" value="Ribbon-helix-helix"/>
    <property type="match status" value="1"/>
</dbReference>
<dbReference type="Pfam" id="PF08681">
    <property type="entry name" value="TacA1"/>
    <property type="match status" value="1"/>
</dbReference>
<gene>
    <name evidence="2" type="ORF">MNBD_GAMMA19-181</name>
</gene>
<dbReference type="InterPro" id="IPR014795">
    <property type="entry name" value="TacA_1-like"/>
</dbReference>
<dbReference type="GO" id="GO:0006355">
    <property type="term" value="P:regulation of DNA-templated transcription"/>
    <property type="evidence" value="ECO:0007669"/>
    <property type="project" value="InterPro"/>
</dbReference>
<dbReference type="Gene3D" id="1.20.5.780">
    <property type="entry name" value="Single helix bin"/>
    <property type="match status" value="1"/>
</dbReference>
<reference evidence="2" key="1">
    <citation type="submission" date="2018-06" db="EMBL/GenBank/DDBJ databases">
        <authorList>
            <person name="Zhirakovskaya E."/>
        </authorList>
    </citation>
    <scope>NUCLEOTIDE SEQUENCE</scope>
</reference>
<dbReference type="EMBL" id="UOFV01000161">
    <property type="protein sequence ID" value="VAW99000.1"/>
    <property type="molecule type" value="Genomic_DNA"/>
</dbReference>
<protein>
    <recommendedName>
        <fullName evidence="3">DUF1778 domain-containing protein</fullName>
    </recommendedName>
</protein>
<name>A0A3B1ABU6_9ZZZZ</name>
<evidence type="ECO:0000313" key="2">
    <source>
        <dbReference type="EMBL" id="VAW99000.1"/>
    </source>
</evidence>
<evidence type="ECO:0000256" key="1">
    <source>
        <dbReference type="ARBA" id="ARBA00022649"/>
    </source>
</evidence>
<accession>A0A3B1ABU6</accession>
<sequence length="89" mass="9951">MATARLDMRLDEEIKTKAEKASALLGMKSLTEYVVRLMDNDATQVIAEHESITVDDNIFDRFMSACEKAQKPNNALLEATAFTKDQGIK</sequence>
<evidence type="ECO:0008006" key="3">
    <source>
        <dbReference type="Google" id="ProtNLM"/>
    </source>
</evidence>
<keyword evidence="1" id="KW-1277">Toxin-antitoxin system</keyword>
<proteinExistence type="predicted"/>
<dbReference type="InterPro" id="IPR010985">
    <property type="entry name" value="Ribbon_hlx_hlx"/>
</dbReference>
<dbReference type="AlphaFoldDB" id="A0A3B1ABU6"/>